<dbReference type="Gene3D" id="3.40.50.300">
    <property type="entry name" value="P-loop containing nucleotide triphosphate hydrolases"/>
    <property type="match status" value="1"/>
</dbReference>
<name>A0ABT1X4H3_9PROT</name>
<dbReference type="Pfam" id="PF01926">
    <property type="entry name" value="MMR_HSR1"/>
    <property type="match status" value="1"/>
</dbReference>
<accession>A0ABT1X4H3</accession>
<dbReference type="Proteomes" id="UP001524642">
    <property type="component" value="Unassembled WGS sequence"/>
</dbReference>
<evidence type="ECO:0000313" key="3">
    <source>
        <dbReference type="Proteomes" id="UP001524642"/>
    </source>
</evidence>
<proteinExistence type="predicted"/>
<dbReference type="InterPro" id="IPR006073">
    <property type="entry name" value="GTP-bd"/>
</dbReference>
<reference evidence="2 3" key="1">
    <citation type="submission" date="2022-06" db="EMBL/GenBank/DDBJ databases">
        <title>Roseomonas CN29.</title>
        <authorList>
            <person name="Cheng Y."/>
            <person name="He X."/>
        </authorList>
    </citation>
    <scope>NUCLEOTIDE SEQUENCE [LARGE SCALE GENOMIC DNA]</scope>
    <source>
        <strain evidence="2 3">CN29</strain>
    </source>
</reference>
<dbReference type="RefSeq" id="WP_257716679.1">
    <property type="nucleotide sequence ID" value="NZ_JANJOU010000009.1"/>
</dbReference>
<feature type="domain" description="G" evidence="1">
    <location>
        <begin position="150"/>
        <end position="269"/>
    </location>
</feature>
<protein>
    <submittedName>
        <fullName evidence="2">50S ribosome-binding GTPase</fullName>
    </submittedName>
</protein>
<gene>
    <name evidence="2" type="ORF">NRP21_13245</name>
</gene>
<organism evidence="2 3">
    <name type="scientific">Roseomonas populi</name>
    <dbReference type="NCBI Taxonomy" id="3121582"/>
    <lineage>
        <taxon>Bacteria</taxon>
        <taxon>Pseudomonadati</taxon>
        <taxon>Pseudomonadota</taxon>
        <taxon>Alphaproteobacteria</taxon>
        <taxon>Acetobacterales</taxon>
        <taxon>Roseomonadaceae</taxon>
        <taxon>Roseomonas</taxon>
    </lineage>
</organism>
<evidence type="ECO:0000259" key="1">
    <source>
        <dbReference type="Pfam" id="PF01926"/>
    </source>
</evidence>
<evidence type="ECO:0000313" key="2">
    <source>
        <dbReference type="EMBL" id="MCR0983015.1"/>
    </source>
</evidence>
<dbReference type="SUPFAM" id="SSF52540">
    <property type="entry name" value="P-loop containing nucleoside triphosphate hydrolases"/>
    <property type="match status" value="1"/>
</dbReference>
<sequence length="488" mass="50456">MPGRLRPMFRRTVKPDPIAIALDHARRAVAGGDPLPLLLVCTGPERAEIAAAARLAETEPLPLARALRPLLVEGADTPPTLPALLTALRVRKLSALGDTSPVARGFTRPAPQRGSWVGRLLGRGATLLDEAVSAVPGIEDRMAGMQRCNVLLAGRSGAGKSTLVNAVFGRVAAETGEGAPVSTVATWYRHPCAPLHLADTRGLEPGAYKETRAAVETELARLAALPEEERLHLAWLCIDAAGERVEPADQDLARLLAAQGVPVLVVLTKAWGEDKFSEAVRGLIPEARDVLRVVAAPRLFPGSSHGGGARVEARGLEALVAATVEALPEGRRAAAAAANLVALAPKIAEAEAAIAAHAKVAAALAATPIPFADAALLFGVQAKMIVDVTVRMGTPAEEMPLKTVAAALLGPAAAGVGGRVAGRALGTLLKFIPGVGSVAGGAVNAALAYGLTTALGQAYLAFLKDRWAVLQHPPSLQEVVSFLGRFRG</sequence>
<comment type="caution">
    <text evidence="2">The sequence shown here is derived from an EMBL/GenBank/DDBJ whole genome shotgun (WGS) entry which is preliminary data.</text>
</comment>
<dbReference type="EMBL" id="JANJOU010000009">
    <property type="protein sequence ID" value="MCR0983015.1"/>
    <property type="molecule type" value="Genomic_DNA"/>
</dbReference>
<keyword evidence="3" id="KW-1185">Reference proteome</keyword>
<dbReference type="InterPro" id="IPR027417">
    <property type="entry name" value="P-loop_NTPase"/>
</dbReference>